<feature type="non-terminal residue" evidence="1">
    <location>
        <position position="1"/>
    </location>
</feature>
<gene>
    <name evidence="1" type="ORF">Mgra_00001464</name>
</gene>
<dbReference type="Proteomes" id="UP000605970">
    <property type="component" value="Unassembled WGS sequence"/>
</dbReference>
<feature type="non-terminal residue" evidence="1">
    <location>
        <position position="138"/>
    </location>
</feature>
<organism evidence="1 2">
    <name type="scientific">Meloidogyne graminicola</name>
    <dbReference type="NCBI Taxonomy" id="189291"/>
    <lineage>
        <taxon>Eukaryota</taxon>
        <taxon>Metazoa</taxon>
        <taxon>Ecdysozoa</taxon>
        <taxon>Nematoda</taxon>
        <taxon>Chromadorea</taxon>
        <taxon>Rhabditida</taxon>
        <taxon>Tylenchina</taxon>
        <taxon>Tylenchomorpha</taxon>
        <taxon>Tylenchoidea</taxon>
        <taxon>Meloidogynidae</taxon>
        <taxon>Meloidogyninae</taxon>
        <taxon>Meloidogyne</taxon>
    </lineage>
</organism>
<keyword evidence="2" id="KW-1185">Reference proteome</keyword>
<sequence length="138" mass="16834">YSINYNFGQISKYPPNECVKITNSIFELEKRKWLEKREELFLNKKIKKEEEEENNNNKIIIKRRKSRAERVELLEKQLKEINKIIMKEGNLNKNKRKGKEENDEINQNEEEFELFKQKHLKLKNIIKATKNQQINMKK</sequence>
<dbReference type="EMBL" id="JABEBT010000008">
    <property type="protein sequence ID" value="KAF7638941.1"/>
    <property type="molecule type" value="Genomic_DNA"/>
</dbReference>
<dbReference type="AlphaFoldDB" id="A0A8S9ZZ19"/>
<comment type="caution">
    <text evidence="1">The sequence shown here is derived from an EMBL/GenBank/DDBJ whole genome shotgun (WGS) entry which is preliminary data.</text>
</comment>
<protein>
    <submittedName>
        <fullName evidence="1">Uncharacterized protein</fullName>
    </submittedName>
</protein>
<proteinExistence type="predicted"/>
<name>A0A8S9ZZ19_9BILA</name>
<evidence type="ECO:0000313" key="2">
    <source>
        <dbReference type="Proteomes" id="UP000605970"/>
    </source>
</evidence>
<reference evidence="1" key="1">
    <citation type="journal article" date="2020" name="Ecol. Evol.">
        <title>Genome structure and content of the rice root-knot nematode (Meloidogyne graminicola).</title>
        <authorList>
            <person name="Phan N.T."/>
            <person name="Danchin E.G.J."/>
            <person name="Klopp C."/>
            <person name="Perfus-Barbeoch L."/>
            <person name="Kozlowski D.K."/>
            <person name="Koutsovoulos G.D."/>
            <person name="Lopez-Roques C."/>
            <person name="Bouchez O."/>
            <person name="Zahm M."/>
            <person name="Besnard G."/>
            <person name="Bellafiore S."/>
        </authorList>
    </citation>
    <scope>NUCLEOTIDE SEQUENCE</scope>
    <source>
        <strain evidence="1">VN-18</strain>
    </source>
</reference>
<evidence type="ECO:0000313" key="1">
    <source>
        <dbReference type="EMBL" id="KAF7638941.1"/>
    </source>
</evidence>
<accession>A0A8S9ZZ19</accession>